<dbReference type="AlphaFoldDB" id="A0A3N1HSV3"/>
<evidence type="ECO:0000256" key="1">
    <source>
        <dbReference type="ARBA" id="ARBA00004651"/>
    </source>
</evidence>
<evidence type="ECO:0000256" key="4">
    <source>
        <dbReference type="ARBA" id="ARBA00022475"/>
    </source>
</evidence>
<dbReference type="Pfam" id="PF01594">
    <property type="entry name" value="AI-2E_transport"/>
    <property type="match status" value="1"/>
</dbReference>
<organism evidence="10 11">
    <name type="scientific">Pseudokineococcus lusitanus</name>
    <dbReference type="NCBI Taxonomy" id="763993"/>
    <lineage>
        <taxon>Bacteria</taxon>
        <taxon>Bacillati</taxon>
        <taxon>Actinomycetota</taxon>
        <taxon>Actinomycetes</taxon>
        <taxon>Kineosporiales</taxon>
        <taxon>Kineosporiaceae</taxon>
        <taxon>Pseudokineococcus</taxon>
    </lineage>
</organism>
<gene>
    <name evidence="10" type="ORF">EDC03_0143</name>
</gene>
<keyword evidence="7 9" id="KW-0472">Membrane</keyword>
<sequence length="475" mass="50457">MSILDRLRGARRRQAPAEAAVHHPEHEPAAVPGTTPPPPSADVQPSRRPGARPAGPRPEDRVDAVVEMRPSSKQPRTRFGQLERAATAVALWVLRVLVIVAGLVGLVWVLRETWSIVLPVVLALILTTVLYPLARLLRRHMPDALAALVVLLLFFGAIIGLFSVLIPRVIDQASGLSDQVVSGFERLQQTFVSATQDGFLGIEGDQISTWVDQGVERVQQNAQTIASSVGSGLLTGLFSVGSGLVTFLLVLVLTFFFLKDGHRFLPWLHLWTGTRVAEHADALLGRTWKTLGGYIGSQAAVALVDAVFIGLGLFFLDVPFALPLAVLIFFAAFIPIVGAVTTGALAVLVALFANGLTNALIVLGIVLLVQQLESNVLQPVLVGKTLALHPAVVIGSVTVGGTLFGIIGAFLAVPIAAVGTVALRYVREAVRGEEPQKDHGDGDGSAPMGGETGKKVDEVSKRKDADARDVVDQQA</sequence>
<reference evidence="10 11" key="1">
    <citation type="journal article" date="2015" name="Stand. Genomic Sci.">
        <title>Genomic Encyclopedia of Bacterial and Archaeal Type Strains, Phase III: the genomes of soil and plant-associated and newly described type strains.</title>
        <authorList>
            <person name="Whitman W.B."/>
            <person name="Woyke T."/>
            <person name="Klenk H.P."/>
            <person name="Zhou Y."/>
            <person name="Lilburn T.G."/>
            <person name="Beck B.J."/>
            <person name="De Vos P."/>
            <person name="Vandamme P."/>
            <person name="Eisen J.A."/>
            <person name="Garrity G."/>
            <person name="Hugenholtz P."/>
            <person name="Kyrpides N.C."/>
        </authorList>
    </citation>
    <scope>NUCLEOTIDE SEQUENCE [LARGE SCALE GENOMIC DNA]</scope>
    <source>
        <strain evidence="10 11">CECT 7306</strain>
    </source>
</reference>
<dbReference type="PANTHER" id="PTHR21716:SF53">
    <property type="entry name" value="PERMEASE PERM-RELATED"/>
    <property type="match status" value="1"/>
</dbReference>
<comment type="caution">
    <text evidence="10">The sequence shown here is derived from an EMBL/GenBank/DDBJ whole genome shotgun (WGS) entry which is preliminary data.</text>
</comment>
<accession>A0A3N1HSV3</accession>
<evidence type="ECO:0000313" key="11">
    <source>
        <dbReference type="Proteomes" id="UP000276232"/>
    </source>
</evidence>
<comment type="subcellular location">
    <subcellularLocation>
        <location evidence="1">Cell membrane</location>
        <topology evidence="1">Multi-pass membrane protein</topology>
    </subcellularLocation>
</comment>
<feature type="transmembrane region" description="Helical" evidence="9">
    <location>
        <begin position="237"/>
        <end position="258"/>
    </location>
</feature>
<keyword evidence="11" id="KW-1185">Reference proteome</keyword>
<feature type="transmembrane region" description="Helical" evidence="9">
    <location>
        <begin position="116"/>
        <end position="133"/>
    </location>
</feature>
<keyword evidence="5 9" id="KW-0812">Transmembrane</keyword>
<evidence type="ECO:0000256" key="5">
    <source>
        <dbReference type="ARBA" id="ARBA00022692"/>
    </source>
</evidence>
<protein>
    <submittedName>
        <fullName evidence="10">Putative PurR-regulated permease PerM</fullName>
    </submittedName>
</protein>
<feature type="transmembrane region" description="Helical" evidence="9">
    <location>
        <begin position="145"/>
        <end position="166"/>
    </location>
</feature>
<evidence type="ECO:0000256" key="2">
    <source>
        <dbReference type="ARBA" id="ARBA00009773"/>
    </source>
</evidence>
<dbReference type="GO" id="GO:0005886">
    <property type="term" value="C:plasma membrane"/>
    <property type="evidence" value="ECO:0007669"/>
    <property type="project" value="UniProtKB-SubCell"/>
</dbReference>
<dbReference type="PANTHER" id="PTHR21716">
    <property type="entry name" value="TRANSMEMBRANE PROTEIN"/>
    <property type="match status" value="1"/>
</dbReference>
<proteinExistence type="inferred from homology"/>
<dbReference type="OrthoDB" id="9784366at2"/>
<evidence type="ECO:0000256" key="7">
    <source>
        <dbReference type="ARBA" id="ARBA00023136"/>
    </source>
</evidence>
<dbReference type="RefSeq" id="WP_123378299.1">
    <property type="nucleotide sequence ID" value="NZ_RJKN01000001.1"/>
</dbReference>
<feature type="region of interest" description="Disordered" evidence="8">
    <location>
        <begin position="433"/>
        <end position="475"/>
    </location>
</feature>
<feature type="transmembrane region" description="Helical" evidence="9">
    <location>
        <begin position="85"/>
        <end position="110"/>
    </location>
</feature>
<feature type="compositionally biased region" description="Basic and acidic residues" evidence="8">
    <location>
        <begin position="433"/>
        <end position="442"/>
    </location>
</feature>
<dbReference type="Proteomes" id="UP000276232">
    <property type="component" value="Unassembled WGS sequence"/>
</dbReference>
<dbReference type="InParanoid" id="A0A3N1HSV3"/>
<evidence type="ECO:0000313" key="10">
    <source>
        <dbReference type="EMBL" id="ROP45539.1"/>
    </source>
</evidence>
<keyword evidence="6 9" id="KW-1133">Transmembrane helix</keyword>
<feature type="transmembrane region" description="Helical" evidence="9">
    <location>
        <begin position="320"/>
        <end position="340"/>
    </location>
</feature>
<evidence type="ECO:0000256" key="8">
    <source>
        <dbReference type="SAM" id="MobiDB-lite"/>
    </source>
</evidence>
<keyword evidence="4" id="KW-1003">Cell membrane</keyword>
<evidence type="ECO:0000256" key="3">
    <source>
        <dbReference type="ARBA" id="ARBA00022448"/>
    </source>
</evidence>
<evidence type="ECO:0000256" key="6">
    <source>
        <dbReference type="ARBA" id="ARBA00022989"/>
    </source>
</evidence>
<evidence type="ECO:0000256" key="9">
    <source>
        <dbReference type="SAM" id="Phobius"/>
    </source>
</evidence>
<dbReference type="EMBL" id="RJKN01000001">
    <property type="protein sequence ID" value="ROP45539.1"/>
    <property type="molecule type" value="Genomic_DNA"/>
</dbReference>
<feature type="transmembrane region" description="Helical" evidence="9">
    <location>
        <begin position="390"/>
        <end position="423"/>
    </location>
</feature>
<feature type="transmembrane region" description="Helical" evidence="9">
    <location>
        <begin position="291"/>
        <end position="314"/>
    </location>
</feature>
<dbReference type="FunCoup" id="A0A3N1HSV3">
    <property type="interactions" value="30"/>
</dbReference>
<keyword evidence="3" id="KW-0813">Transport</keyword>
<name>A0A3N1HSV3_9ACTN</name>
<feature type="transmembrane region" description="Helical" evidence="9">
    <location>
        <begin position="347"/>
        <end position="370"/>
    </location>
</feature>
<feature type="region of interest" description="Disordered" evidence="8">
    <location>
        <begin position="1"/>
        <end position="63"/>
    </location>
</feature>
<dbReference type="InterPro" id="IPR002549">
    <property type="entry name" value="AI-2E-like"/>
</dbReference>
<dbReference type="GO" id="GO:0055085">
    <property type="term" value="P:transmembrane transport"/>
    <property type="evidence" value="ECO:0007669"/>
    <property type="project" value="TreeGrafter"/>
</dbReference>
<comment type="similarity">
    <text evidence="2">Belongs to the autoinducer-2 exporter (AI-2E) (TC 2.A.86) family.</text>
</comment>
<feature type="compositionally biased region" description="Basic and acidic residues" evidence="8">
    <location>
        <begin position="452"/>
        <end position="475"/>
    </location>
</feature>